<evidence type="ECO:0000313" key="1">
    <source>
        <dbReference type="EMBL" id="CAK9150421.1"/>
    </source>
</evidence>
<proteinExistence type="predicted"/>
<feature type="non-terminal residue" evidence="1">
    <location>
        <position position="61"/>
    </location>
</feature>
<comment type="caution">
    <text evidence="1">The sequence shown here is derived from an EMBL/GenBank/DDBJ whole genome shotgun (WGS) entry which is preliminary data.</text>
</comment>
<keyword evidence="2" id="KW-1185">Reference proteome</keyword>
<accession>A0ABC8RZK5</accession>
<evidence type="ECO:0000313" key="2">
    <source>
        <dbReference type="Proteomes" id="UP001642360"/>
    </source>
</evidence>
<name>A0ABC8RZK5_9AQUA</name>
<dbReference type="AlphaFoldDB" id="A0ABC8RZK5"/>
<dbReference type="EMBL" id="CAUOFW020002036">
    <property type="protein sequence ID" value="CAK9150421.1"/>
    <property type="molecule type" value="Genomic_DNA"/>
</dbReference>
<protein>
    <submittedName>
        <fullName evidence="1">Uncharacterized protein</fullName>
    </submittedName>
</protein>
<gene>
    <name evidence="1" type="ORF">ILEXP_LOCUS18572</name>
</gene>
<dbReference type="Proteomes" id="UP001642360">
    <property type="component" value="Unassembled WGS sequence"/>
</dbReference>
<sequence length="61" mass="6779">MPCRPVIKPITYEAIDRGTDKLPNPKRYSNMLIIYLKSLLPVVNGISETASSSETIEVDIS</sequence>
<reference evidence="1 2" key="1">
    <citation type="submission" date="2024-02" db="EMBL/GenBank/DDBJ databases">
        <authorList>
            <person name="Vignale AGUSTIN F."/>
            <person name="Sosa J E."/>
            <person name="Modenutti C."/>
        </authorList>
    </citation>
    <scope>NUCLEOTIDE SEQUENCE [LARGE SCALE GENOMIC DNA]</scope>
</reference>
<organism evidence="1 2">
    <name type="scientific">Ilex paraguariensis</name>
    <name type="common">yerba mate</name>
    <dbReference type="NCBI Taxonomy" id="185542"/>
    <lineage>
        <taxon>Eukaryota</taxon>
        <taxon>Viridiplantae</taxon>
        <taxon>Streptophyta</taxon>
        <taxon>Embryophyta</taxon>
        <taxon>Tracheophyta</taxon>
        <taxon>Spermatophyta</taxon>
        <taxon>Magnoliopsida</taxon>
        <taxon>eudicotyledons</taxon>
        <taxon>Gunneridae</taxon>
        <taxon>Pentapetalae</taxon>
        <taxon>asterids</taxon>
        <taxon>campanulids</taxon>
        <taxon>Aquifoliales</taxon>
        <taxon>Aquifoliaceae</taxon>
        <taxon>Ilex</taxon>
    </lineage>
</organism>